<gene>
    <name evidence="7" type="ORF">GCM10008942_00090</name>
</gene>
<feature type="transmembrane region" description="Helical" evidence="6">
    <location>
        <begin position="215"/>
        <end position="237"/>
    </location>
</feature>
<proteinExistence type="predicted"/>
<reference evidence="8" key="1">
    <citation type="journal article" date="2019" name="Int. J. Syst. Evol. Microbiol.">
        <title>The Global Catalogue of Microorganisms (GCM) 10K type strain sequencing project: providing services to taxonomists for standard genome sequencing and annotation.</title>
        <authorList>
            <consortium name="The Broad Institute Genomics Platform"/>
            <consortium name="The Broad Institute Genome Sequencing Center for Infectious Disease"/>
            <person name="Wu L."/>
            <person name="Ma J."/>
        </authorList>
    </citation>
    <scope>NUCLEOTIDE SEQUENCE [LARGE SCALE GENOMIC DNA]</scope>
    <source>
        <strain evidence="8">JCM 15089</strain>
    </source>
</reference>
<dbReference type="PANTHER" id="PTHR30086:SF20">
    <property type="entry name" value="ARGININE EXPORTER PROTEIN ARGO-RELATED"/>
    <property type="match status" value="1"/>
</dbReference>
<evidence type="ECO:0000256" key="5">
    <source>
        <dbReference type="ARBA" id="ARBA00023136"/>
    </source>
</evidence>
<evidence type="ECO:0000313" key="8">
    <source>
        <dbReference type="Proteomes" id="UP001499951"/>
    </source>
</evidence>
<keyword evidence="2" id="KW-1003">Cell membrane</keyword>
<dbReference type="Pfam" id="PF01810">
    <property type="entry name" value="LysE"/>
    <property type="match status" value="1"/>
</dbReference>
<evidence type="ECO:0000256" key="4">
    <source>
        <dbReference type="ARBA" id="ARBA00022989"/>
    </source>
</evidence>
<sequence>MDYVAIILTGWAIGLIAAVPIGPVNLICIRRTLQFNAFYGFVSGLGASLGDGIFACIAAFSLTAIAQLINGYSVPLQIVGGIMLVVMGIRMFFAAPPERIGDALNTNTAAAPAGCPAAGNGKGPVLKNGNGKNGAAKSPARGMATTFALTTTNPATLLWFFSGAAGLGGLSENLRFFEAAFWVLGVMLGSATWWLMLTTTVGMLHAKIDDHVVQLINRVSGVLVFVFGIAVLVHVAFPKLFSGAPDLPAAAARHATLPIHRSL</sequence>
<dbReference type="InterPro" id="IPR001123">
    <property type="entry name" value="LeuE-type"/>
</dbReference>
<accession>A0ABP3P253</accession>
<comment type="caution">
    <text evidence="7">The sequence shown here is derived from an EMBL/GenBank/DDBJ whole genome shotgun (WGS) entry which is preliminary data.</text>
</comment>
<keyword evidence="8" id="KW-1185">Reference proteome</keyword>
<organism evidence="7 8">
    <name type="scientific">Rhizomicrobium electricum</name>
    <dbReference type="NCBI Taxonomy" id="480070"/>
    <lineage>
        <taxon>Bacteria</taxon>
        <taxon>Pseudomonadati</taxon>
        <taxon>Pseudomonadota</taxon>
        <taxon>Alphaproteobacteria</taxon>
        <taxon>Micropepsales</taxon>
        <taxon>Micropepsaceae</taxon>
        <taxon>Rhizomicrobium</taxon>
    </lineage>
</organism>
<dbReference type="PANTHER" id="PTHR30086">
    <property type="entry name" value="ARGININE EXPORTER PROTEIN ARGO"/>
    <property type="match status" value="1"/>
</dbReference>
<dbReference type="RefSeq" id="WP_166930190.1">
    <property type="nucleotide sequence ID" value="NZ_BAAADD010000001.1"/>
</dbReference>
<evidence type="ECO:0000256" key="3">
    <source>
        <dbReference type="ARBA" id="ARBA00022692"/>
    </source>
</evidence>
<evidence type="ECO:0000256" key="2">
    <source>
        <dbReference type="ARBA" id="ARBA00022475"/>
    </source>
</evidence>
<evidence type="ECO:0000256" key="6">
    <source>
        <dbReference type="SAM" id="Phobius"/>
    </source>
</evidence>
<keyword evidence="5 6" id="KW-0472">Membrane</keyword>
<comment type="subcellular location">
    <subcellularLocation>
        <location evidence="1">Cell membrane</location>
        <topology evidence="1">Multi-pass membrane protein</topology>
    </subcellularLocation>
</comment>
<feature type="transmembrane region" description="Helical" evidence="6">
    <location>
        <begin position="147"/>
        <end position="167"/>
    </location>
</feature>
<feature type="transmembrane region" description="Helical" evidence="6">
    <location>
        <begin position="6"/>
        <end position="26"/>
    </location>
</feature>
<protein>
    <submittedName>
        <fullName evidence="7">LysE family transporter</fullName>
    </submittedName>
</protein>
<name>A0ABP3P253_9PROT</name>
<feature type="transmembrane region" description="Helical" evidence="6">
    <location>
        <begin position="38"/>
        <end position="66"/>
    </location>
</feature>
<evidence type="ECO:0000313" key="7">
    <source>
        <dbReference type="EMBL" id="GAA0555631.1"/>
    </source>
</evidence>
<evidence type="ECO:0000256" key="1">
    <source>
        <dbReference type="ARBA" id="ARBA00004651"/>
    </source>
</evidence>
<dbReference type="Proteomes" id="UP001499951">
    <property type="component" value="Unassembled WGS sequence"/>
</dbReference>
<feature type="transmembrane region" description="Helical" evidence="6">
    <location>
        <begin position="72"/>
        <end position="93"/>
    </location>
</feature>
<feature type="transmembrane region" description="Helical" evidence="6">
    <location>
        <begin position="179"/>
        <end position="203"/>
    </location>
</feature>
<dbReference type="EMBL" id="BAAADD010000001">
    <property type="protein sequence ID" value="GAA0555631.1"/>
    <property type="molecule type" value="Genomic_DNA"/>
</dbReference>
<keyword evidence="4 6" id="KW-1133">Transmembrane helix</keyword>
<keyword evidence="3 6" id="KW-0812">Transmembrane</keyword>